<reference evidence="3" key="1">
    <citation type="submission" date="2016-06" db="EMBL/GenBank/DDBJ databases">
        <title>Whole genome sequencing of Thermus brockianus strain GE-1.</title>
        <authorList>
            <person name="Schaefers C."/>
            <person name="Blank S."/>
            <person name="Wiebusch S."/>
            <person name="Elleuche S."/>
            <person name="Antranikian G."/>
        </authorList>
    </citation>
    <scope>NUCLEOTIDE SEQUENCE [LARGE SCALE GENOMIC DNA]</scope>
    <source>
        <strain evidence="3">GE-1</strain>
    </source>
</reference>
<sequence>MPYASRADLRALGLPEAVLASIPEAEQEAALEAASALADSYLRARYDLPLASWGRGLTRAVALIAAYDLMSRRGYDPTRPGQENLRMRYEDAIRWLEGVAAGKVDPGVEDATPEVSSTAVQAVTRERRWP</sequence>
<gene>
    <name evidence="2" type="ORF">A0O31_01636</name>
</gene>
<dbReference type="KEGG" id="tbc:A0O31_01636"/>
<evidence type="ECO:0000313" key="2">
    <source>
        <dbReference type="EMBL" id="APD09744.1"/>
    </source>
</evidence>
<dbReference type="EMBL" id="CP016312">
    <property type="protein sequence ID" value="APD09744.1"/>
    <property type="molecule type" value="Genomic_DNA"/>
</dbReference>
<organism evidence="2 3">
    <name type="scientific">Thermus brockianus</name>
    <dbReference type="NCBI Taxonomy" id="56956"/>
    <lineage>
        <taxon>Bacteria</taxon>
        <taxon>Thermotogati</taxon>
        <taxon>Deinococcota</taxon>
        <taxon>Deinococci</taxon>
        <taxon>Thermales</taxon>
        <taxon>Thermaceae</taxon>
        <taxon>Thermus</taxon>
    </lineage>
</organism>
<dbReference type="Pfam" id="PF07030">
    <property type="entry name" value="Phage_Mu_Gp36"/>
    <property type="match status" value="1"/>
</dbReference>
<evidence type="ECO:0000313" key="3">
    <source>
        <dbReference type="Proteomes" id="UP000182993"/>
    </source>
</evidence>
<dbReference type="Proteomes" id="UP000182993">
    <property type="component" value="Chromosome"/>
</dbReference>
<feature type="region of interest" description="Disordered" evidence="1">
    <location>
        <begin position="106"/>
        <end position="130"/>
    </location>
</feature>
<protein>
    <recommendedName>
        <fullName evidence="4">DUF1320 domain-containing protein</fullName>
    </recommendedName>
</protein>
<dbReference type="RefSeq" id="WP_071677403.1">
    <property type="nucleotide sequence ID" value="NZ_CP016312.1"/>
</dbReference>
<dbReference type="InterPro" id="IPR009752">
    <property type="entry name" value="Phage_Mu_GpJ"/>
</dbReference>
<dbReference type="AlphaFoldDB" id="A0A1J0LU41"/>
<evidence type="ECO:0000256" key="1">
    <source>
        <dbReference type="SAM" id="MobiDB-lite"/>
    </source>
</evidence>
<name>A0A1J0LU41_THEBO</name>
<dbReference type="OrthoDB" id="9812088at2"/>
<dbReference type="STRING" id="56956.A0O31_01636"/>
<proteinExistence type="predicted"/>
<accession>A0A1J0LU41</accession>
<evidence type="ECO:0008006" key="4">
    <source>
        <dbReference type="Google" id="ProtNLM"/>
    </source>
</evidence>